<evidence type="ECO:0000256" key="4">
    <source>
        <dbReference type="ARBA" id="ARBA00023316"/>
    </source>
</evidence>
<protein>
    <recommendedName>
        <fullName evidence="2">N-acetylmuramoyl-L-alanine amidase</fullName>
        <ecNumber evidence="2">3.5.1.28</ecNumber>
    </recommendedName>
</protein>
<dbReference type="Pfam" id="PF08239">
    <property type="entry name" value="SH3_3"/>
    <property type="match status" value="1"/>
</dbReference>
<accession>A0ABN8DT93</accession>
<dbReference type="InterPro" id="IPR003646">
    <property type="entry name" value="SH3-like_bac-type"/>
</dbReference>
<proteinExistence type="predicted"/>
<dbReference type="RefSeq" id="WP_354004720.1">
    <property type="nucleotide sequence ID" value="NZ_CAKLDI010000001.1"/>
</dbReference>
<evidence type="ECO:0000313" key="7">
    <source>
        <dbReference type="EMBL" id="CAH0533553.1"/>
    </source>
</evidence>
<evidence type="ECO:0000259" key="5">
    <source>
        <dbReference type="SMART" id="SM00287"/>
    </source>
</evidence>
<evidence type="ECO:0000256" key="3">
    <source>
        <dbReference type="ARBA" id="ARBA00022801"/>
    </source>
</evidence>
<dbReference type="Gene3D" id="2.30.30.40">
    <property type="entry name" value="SH3 Domains"/>
    <property type="match status" value="1"/>
</dbReference>
<keyword evidence="3" id="KW-0378">Hydrolase</keyword>
<dbReference type="InterPro" id="IPR036505">
    <property type="entry name" value="Amidase/PGRP_sf"/>
</dbReference>
<dbReference type="InterPro" id="IPR002502">
    <property type="entry name" value="Amidase_domain"/>
</dbReference>
<dbReference type="SMART" id="SM00287">
    <property type="entry name" value="SH3b"/>
    <property type="match status" value="1"/>
</dbReference>
<sequence>MFKINAKGLLEGPKVTQAIVDKNSGTFALGHSDTIVLHYTGGSTLEGAVTHLSNPSIKASAHLVVGRDGEVVQLVPFLLQAWHAGRSQYQGREGINQYSIGIEMVNVGPVQRAGAQYVATFGQRFNQDDVIEATHQHQAEPCYWQSYTPTQIETVAQLCQCLCLHYPIAHLVGHDDIAPGRKRDPGPAFPIQELREQLFERRDQQQESISVDLGKAQVIASRLNVRQGPSAQAALIRAPLDYGHALHILAEQDGWYQVVIEEQGWVKKEWVERLNV</sequence>
<reference evidence="7" key="1">
    <citation type="submission" date="2021-11" db="EMBL/GenBank/DDBJ databases">
        <authorList>
            <person name="Rodrigo-Torres L."/>
            <person name="Arahal R. D."/>
            <person name="Lucena T."/>
        </authorList>
    </citation>
    <scope>NUCLEOTIDE SEQUENCE</scope>
    <source>
        <strain evidence="7">CECT 7929</strain>
    </source>
</reference>
<dbReference type="EC" id="3.5.1.28" evidence="2"/>
<keyword evidence="4" id="KW-0961">Cell wall biogenesis/degradation</keyword>
<dbReference type="PANTHER" id="PTHR30417:SF1">
    <property type="entry name" value="N-ACETYLMURAMOYL-L-ALANINE AMIDASE AMID"/>
    <property type="match status" value="1"/>
</dbReference>
<name>A0ABN8DT93_9VIBR</name>
<evidence type="ECO:0000259" key="6">
    <source>
        <dbReference type="SMART" id="SM00644"/>
    </source>
</evidence>
<dbReference type="Pfam" id="PF01510">
    <property type="entry name" value="Amidase_2"/>
    <property type="match status" value="1"/>
</dbReference>
<dbReference type="SUPFAM" id="SSF55846">
    <property type="entry name" value="N-acetylmuramoyl-L-alanine amidase-like"/>
    <property type="match status" value="1"/>
</dbReference>
<dbReference type="EMBL" id="CAKLDI010000001">
    <property type="protein sequence ID" value="CAH0533553.1"/>
    <property type="molecule type" value="Genomic_DNA"/>
</dbReference>
<dbReference type="Gene3D" id="3.40.80.10">
    <property type="entry name" value="Peptidoglycan recognition protein-like"/>
    <property type="match status" value="1"/>
</dbReference>
<dbReference type="CDD" id="cd06583">
    <property type="entry name" value="PGRP"/>
    <property type="match status" value="1"/>
</dbReference>
<feature type="domain" description="N-acetylmuramoyl-L-alanine amidase" evidence="6">
    <location>
        <begin position="21"/>
        <end position="186"/>
    </location>
</feature>
<comment type="catalytic activity">
    <reaction evidence="1">
        <text>Hydrolyzes the link between N-acetylmuramoyl residues and L-amino acid residues in certain cell-wall glycopeptides.</text>
        <dbReference type="EC" id="3.5.1.28"/>
    </reaction>
</comment>
<dbReference type="InterPro" id="IPR051206">
    <property type="entry name" value="NAMLAA_amidase_2"/>
</dbReference>
<evidence type="ECO:0000313" key="8">
    <source>
        <dbReference type="Proteomes" id="UP000838672"/>
    </source>
</evidence>
<feature type="domain" description="SH3b" evidence="5">
    <location>
        <begin position="214"/>
        <end position="275"/>
    </location>
</feature>
<organism evidence="7 8">
    <name type="scientific">Vibrio stylophorae</name>
    <dbReference type="NCBI Taxonomy" id="659351"/>
    <lineage>
        <taxon>Bacteria</taxon>
        <taxon>Pseudomonadati</taxon>
        <taxon>Pseudomonadota</taxon>
        <taxon>Gammaproteobacteria</taxon>
        <taxon>Vibrionales</taxon>
        <taxon>Vibrionaceae</taxon>
        <taxon>Vibrio</taxon>
    </lineage>
</organism>
<comment type="caution">
    <text evidence="7">The sequence shown here is derived from an EMBL/GenBank/DDBJ whole genome shotgun (WGS) entry which is preliminary data.</text>
</comment>
<evidence type="ECO:0000256" key="1">
    <source>
        <dbReference type="ARBA" id="ARBA00001561"/>
    </source>
</evidence>
<dbReference type="Proteomes" id="UP000838672">
    <property type="component" value="Unassembled WGS sequence"/>
</dbReference>
<evidence type="ECO:0000256" key="2">
    <source>
        <dbReference type="ARBA" id="ARBA00011901"/>
    </source>
</evidence>
<dbReference type="SMART" id="SM00644">
    <property type="entry name" value="Ami_2"/>
    <property type="match status" value="1"/>
</dbReference>
<keyword evidence="8" id="KW-1185">Reference proteome</keyword>
<gene>
    <name evidence="7" type="ORF">VST7929_01423</name>
</gene>
<dbReference type="PANTHER" id="PTHR30417">
    <property type="entry name" value="N-ACETYLMURAMOYL-L-ALANINE AMIDASE AMID"/>
    <property type="match status" value="1"/>
</dbReference>